<feature type="region of interest" description="Disordered" evidence="1">
    <location>
        <begin position="1"/>
        <end position="62"/>
    </location>
</feature>
<evidence type="ECO:0000313" key="4">
    <source>
        <dbReference type="Proteomes" id="UP001432027"/>
    </source>
</evidence>
<evidence type="ECO:0000313" key="3">
    <source>
        <dbReference type="EMBL" id="GMT08569.1"/>
    </source>
</evidence>
<evidence type="ECO:0000313" key="2">
    <source>
        <dbReference type="EMBL" id="GMT03480.1"/>
    </source>
</evidence>
<gene>
    <name evidence="2" type="ORF">PENTCL1PPCAC_25654</name>
    <name evidence="3" type="ORF">PENTCL1PPCAC_30743</name>
</gene>
<keyword evidence="4" id="KW-1185">Reference proteome</keyword>
<organism evidence="2 4">
    <name type="scientific">Pristionchus entomophagus</name>
    <dbReference type="NCBI Taxonomy" id="358040"/>
    <lineage>
        <taxon>Eukaryota</taxon>
        <taxon>Metazoa</taxon>
        <taxon>Ecdysozoa</taxon>
        <taxon>Nematoda</taxon>
        <taxon>Chromadorea</taxon>
        <taxon>Rhabditida</taxon>
        <taxon>Rhabditina</taxon>
        <taxon>Diplogasteromorpha</taxon>
        <taxon>Diplogasteroidea</taxon>
        <taxon>Neodiplogasteridae</taxon>
        <taxon>Pristionchus</taxon>
    </lineage>
</organism>
<accession>A0AAV5UBF4</accession>
<proteinExistence type="predicted"/>
<dbReference type="EMBL" id="BTSX01000006">
    <property type="protein sequence ID" value="GMT03480.1"/>
    <property type="molecule type" value="Genomic_DNA"/>
</dbReference>
<evidence type="ECO:0000256" key="1">
    <source>
        <dbReference type="SAM" id="MobiDB-lite"/>
    </source>
</evidence>
<name>A0AAV5UBF4_9BILA</name>
<protein>
    <submittedName>
        <fullName evidence="2">Uncharacterized protein</fullName>
    </submittedName>
</protein>
<comment type="caution">
    <text evidence="2">The sequence shown here is derived from an EMBL/GenBank/DDBJ whole genome shotgun (WGS) entry which is preliminary data.</text>
</comment>
<feature type="compositionally biased region" description="Low complexity" evidence="1">
    <location>
        <begin position="10"/>
        <end position="41"/>
    </location>
</feature>
<feature type="non-terminal residue" evidence="2">
    <location>
        <position position="1"/>
    </location>
</feature>
<dbReference type="EMBL" id="BTSX01000121">
    <property type="protein sequence ID" value="GMT08569.1"/>
    <property type="molecule type" value="Genomic_DNA"/>
</dbReference>
<reference evidence="2" key="1">
    <citation type="submission" date="2023-10" db="EMBL/GenBank/DDBJ databases">
        <title>Genome assembly of Pristionchus species.</title>
        <authorList>
            <person name="Yoshida K."/>
            <person name="Sommer R.J."/>
        </authorList>
    </citation>
    <scope>NUCLEOTIDE SEQUENCE</scope>
    <source>
        <strain evidence="2">RS0144</strain>
    </source>
</reference>
<dbReference type="Proteomes" id="UP001432027">
    <property type="component" value="Unassembled WGS sequence"/>
</dbReference>
<dbReference type="AlphaFoldDB" id="A0AAV5UBF4"/>
<sequence length="179" mass="19540">PLDRRRTASSRDSSTAPTRDSRLRSSCTRTTSAPATAGTSTQHSWENRMHQRKLPSRLTRATSSFRKGKALPILRSGPFRTEVGTCRSHSTTTLANIGCVRASDSAESLILPPRQSEYGIDDTVTTALIDLSEPSDDAGSTLGTFIAALTRKGRASYFNRLAIDREPYQSPFTSNGIYV</sequence>